<feature type="transmembrane region" description="Helical" evidence="1">
    <location>
        <begin position="20"/>
        <end position="39"/>
    </location>
</feature>
<dbReference type="AlphaFoldDB" id="A0A8J2NXR9"/>
<dbReference type="Proteomes" id="UP000708208">
    <property type="component" value="Unassembled WGS sequence"/>
</dbReference>
<keyword evidence="1" id="KW-0472">Membrane</keyword>
<keyword evidence="3" id="KW-1185">Reference proteome</keyword>
<reference evidence="2" key="1">
    <citation type="submission" date="2021-06" db="EMBL/GenBank/DDBJ databases">
        <authorList>
            <person name="Hodson N. C."/>
            <person name="Mongue J. A."/>
            <person name="Jaron S. K."/>
        </authorList>
    </citation>
    <scope>NUCLEOTIDE SEQUENCE</scope>
</reference>
<dbReference type="EMBL" id="CAJVCH010106250">
    <property type="protein sequence ID" value="CAG7724159.1"/>
    <property type="molecule type" value="Genomic_DNA"/>
</dbReference>
<protein>
    <submittedName>
        <fullName evidence="2">Uncharacterized protein</fullName>
    </submittedName>
</protein>
<keyword evidence="1" id="KW-0812">Transmembrane</keyword>
<evidence type="ECO:0000313" key="2">
    <source>
        <dbReference type="EMBL" id="CAG7724159.1"/>
    </source>
</evidence>
<gene>
    <name evidence="2" type="ORF">AFUS01_LOCUS13196</name>
</gene>
<name>A0A8J2NXR9_9HEXA</name>
<sequence>MGFCEESSPVCSKLVFLGPYMLLGGLLTLIGALVTMEYIGCYDSNFIEGGDTSRIGNINPQTLRFPSKDQKEVDAGDVPDPEYETAELGPMEVKFVIDLMFVLTSVIRMLKTHNQHKRTSTVICLPPKIVTP</sequence>
<keyword evidence="1" id="KW-1133">Transmembrane helix</keyword>
<comment type="caution">
    <text evidence="2">The sequence shown here is derived from an EMBL/GenBank/DDBJ whole genome shotgun (WGS) entry which is preliminary data.</text>
</comment>
<accession>A0A8J2NXR9</accession>
<proteinExistence type="predicted"/>
<evidence type="ECO:0000256" key="1">
    <source>
        <dbReference type="SAM" id="Phobius"/>
    </source>
</evidence>
<organism evidence="2 3">
    <name type="scientific">Allacma fusca</name>
    <dbReference type="NCBI Taxonomy" id="39272"/>
    <lineage>
        <taxon>Eukaryota</taxon>
        <taxon>Metazoa</taxon>
        <taxon>Ecdysozoa</taxon>
        <taxon>Arthropoda</taxon>
        <taxon>Hexapoda</taxon>
        <taxon>Collembola</taxon>
        <taxon>Symphypleona</taxon>
        <taxon>Sminthuridae</taxon>
        <taxon>Allacma</taxon>
    </lineage>
</organism>
<evidence type="ECO:0000313" key="3">
    <source>
        <dbReference type="Proteomes" id="UP000708208"/>
    </source>
</evidence>